<evidence type="ECO:0000313" key="2">
    <source>
        <dbReference type="Proteomes" id="UP001341281"/>
    </source>
</evidence>
<dbReference type="Proteomes" id="UP001341281">
    <property type="component" value="Chromosome 07"/>
</dbReference>
<dbReference type="Pfam" id="PF02458">
    <property type="entry name" value="Transferase"/>
    <property type="match status" value="1"/>
</dbReference>
<organism evidence="1 2">
    <name type="scientific">Paspalum notatum var. saurae</name>
    <dbReference type="NCBI Taxonomy" id="547442"/>
    <lineage>
        <taxon>Eukaryota</taxon>
        <taxon>Viridiplantae</taxon>
        <taxon>Streptophyta</taxon>
        <taxon>Embryophyta</taxon>
        <taxon>Tracheophyta</taxon>
        <taxon>Spermatophyta</taxon>
        <taxon>Magnoliopsida</taxon>
        <taxon>Liliopsida</taxon>
        <taxon>Poales</taxon>
        <taxon>Poaceae</taxon>
        <taxon>PACMAD clade</taxon>
        <taxon>Panicoideae</taxon>
        <taxon>Andropogonodae</taxon>
        <taxon>Paspaleae</taxon>
        <taxon>Paspalinae</taxon>
        <taxon>Paspalum</taxon>
    </lineage>
</organism>
<gene>
    <name evidence="1" type="ORF">U9M48_030337</name>
</gene>
<dbReference type="EMBL" id="CP144751">
    <property type="protein sequence ID" value="WVZ83164.1"/>
    <property type="molecule type" value="Genomic_DNA"/>
</dbReference>
<accession>A0AAQ3U189</accession>
<dbReference type="Gene3D" id="3.30.559.10">
    <property type="entry name" value="Chloramphenicol acetyltransferase-like domain"/>
    <property type="match status" value="1"/>
</dbReference>
<dbReference type="InterPro" id="IPR023213">
    <property type="entry name" value="CAT-like_dom_sf"/>
</dbReference>
<dbReference type="GO" id="GO:0016747">
    <property type="term" value="F:acyltransferase activity, transferring groups other than amino-acyl groups"/>
    <property type="evidence" value="ECO:0007669"/>
    <property type="project" value="UniProtKB-ARBA"/>
</dbReference>
<proteinExistence type="predicted"/>
<evidence type="ECO:0000313" key="1">
    <source>
        <dbReference type="EMBL" id="WVZ83164.1"/>
    </source>
</evidence>
<evidence type="ECO:0008006" key="3">
    <source>
        <dbReference type="Google" id="ProtNLM"/>
    </source>
</evidence>
<name>A0AAQ3U189_PASNO</name>
<keyword evidence="2" id="KW-1185">Reference proteome</keyword>
<dbReference type="AlphaFoldDB" id="A0AAQ3U189"/>
<reference evidence="1 2" key="1">
    <citation type="submission" date="2024-02" db="EMBL/GenBank/DDBJ databases">
        <title>High-quality chromosome-scale genome assembly of Pensacola bahiagrass (Paspalum notatum Flugge var. saurae).</title>
        <authorList>
            <person name="Vega J.M."/>
            <person name="Podio M."/>
            <person name="Orjuela J."/>
            <person name="Siena L.A."/>
            <person name="Pessino S.C."/>
            <person name="Combes M.C."/>
            <person name="Mariac C."/>
            <person name="Albertini E."/>
            <person name="Pupilli F."/>
            <person name="Ortiz J.P.A."/>
            <person name="Leblanc O."/>
        </authorList>
    </citation>
    <scope>NUCLEOTIDE SEQUENCE [LARGE SCALE GENOMIC DNA]</scope>
    <source>
        <strain evidence="1">R1</strain>
        <tissue evidence="1">Leaf</tissue>
    </source>
</reference>
<sequence>MVQAAKQAAMTAEYAQAMLDVLVQRGRRRRPPRLASASLFLLSDARQAGFHRLDFGWGLPVYGGPTAAVFGASFVVHTRNSDGENAVAVLVALPQPAMDRFTSGIKMLTNPPRYDISSCATSLKARSKI</sequence>
<protein>
    <recommendedName>
        <fullName evidence="3">Benzyl alcohol O-benzoyltransferase</fullName>
    </recommendedName>
</protein>